<dbReference type="Proteomes" id="UP000675900">
    <property type="component" value="Unassembled WGS sequence"/>
</dbReference>
<name>A0A8C9JMB4_PANTA</name>
<evidence type="ECO:0000313" key="2">
    <source>
        <dbReference type="Proteomes" id="UP000675900"/>
    </source>
</evidence>
<evidence type="ECO:0000313" key="1">
    <source>
        <dbReference type="Ensembl" id="ENSPTIP00000008605.1"/>
    </source>
</evidence>
<reference evidence="1" key="1">
    <citation type="submission" date="2025-08" db="UniProtKB">
        <authorList>
            <consortium name="Ensembl"/>
        </authorList>
    </citation>
    <scope>IDENTIFICATION</scope>
</reference>
<reference evidence="1" key="2">
    <citation type="submission" date="2025-09" db="UniProtKB">
        <authorList>
            <consortium name="Ensembl"/>
        </authorList>
    </citation>
    <scope>IDENTIFICATION</scope>
</reference>
<keyword evidence="2" id="KW-1185">Reference proteome</keyword>
<proteinExistence type="predicted"/>
<organism evidence="1 2">
    <name type="scientific">Panthera tigris altaica</name>
    <name type="common">Siberian tiger</name>
    <dbReference type="NCBI Taxonomy" id="74533"/>
    <lineage>
        <taxon>Eukaryota</taxon>
        <taxon>Metazoa</taxon>
        <taxon>Chordata</taxon>
        <taxon>Craniata</taxon>
        <taxon>Vertebrata</taxon>
        <taxon>Euteleostomi</taxon>
        <taxon>Mammalia</taxon>
        <taxon>Eutheria</taxon>
        <taxon>Laurasiatheria</taxon>
        <taxon>Carnivora</taxon>
        <taxon>Feliformia</taxon>
        <taxon>Felidae</taxon>
        <taxon>Pantherinae</taxon>
        <taxon>Panthera</taxon>
    </lineage>
</organism>
<sequence length="108" mass="12282">MVVLERGSPVSRASLMFLQATAPFQRPWGLLVGRLSSSQTFRLQCFPSYYRRPPWVISCKGRAIKKYSICISCVALHLEISFIWQLLQSELNLEGGPGRFMLASLLFQ</sequence>
<accession>A0A8C9JMB4</accession>
<protein>
    <submittedName>
        <fullName evidence="1">Uncharacterized protein</fullName>
    </submittedName>
</protein>
<dbReference type="AlphaFoldDB" id="A0A8C9JMB4"/>
<dbReference type="GeneTree" id="ENSGT00860000135900"/>
<dbReference type="Ensembl" id="ENSPTIT00000012492.1">
    <property type="protein sequence ID" value="ENSPTIP00000008605.1"/>
    <property type="gene ID" value="ENSPTIG00000009923.1"/>
</dbReference>